<dbReference type="InterPro" id="IPR036397">
    <property type="entry name" value="RNaseH_sf"/>
</dbReference>
<feature type="non-terminal residue" evidence="1">
    <location>
        <position position="1"/>
    </location>
</feature>
<dbReference type="OrthoDB" id="5425374at2759"/>
<dbReference type="AlphaFoldDB" id="A0A2J6PQC7"/>
<proteinExistence type="predicted"/>
<accession>A0A2J6PQC7</accession>
<dbReference type="EMBL" id="KZ613507">
    <property type="protein sequence ID" value="PMD16209.1"/>
    <property type="molecule type" value="Genomic_DNA"/>
</dbReference>
<dbReference type="GO" id="GO:0003676">
    <property type="term" value="F:nucleic acid binding"/>
    <property type="evidence" value="ECO:0007669"/>
    <property type="project" value="InterPro"/>
</dbReference>
<dbReference type="Proteomes" id="UP000235672">
    <property type="component" value="Unassembled WGS sequence"/>
</dbReference>
<sequence length="70" mass="8361">KSIKILTSIKVIKFIYNEIIYRYSIFGKLKINRGSEFKKNVIIEFKKLRIARIVISVYNIKANSIVEYKY</sequence>
<reference evidence="1 2" key="1">
    <citation type="submission" date="2016-05" db="EMBL/GenBank/DDBJ databases">
        <title>A degradative enzymes factory behind the ericoid mycorrhizal symbiosis.</title>
        <authorList>
            <consortium name="DOE Joint Genome Institute"/>
            <person name="Martino E."/>
            <person name="Morin E."/>
            <person name="Grelet G."/>
            <person name="Kuo A."/>
            <person name="Kohler A."/>
            <person name="Daghino S."/>
            <person name="Barry K."/>
            <person name="Choi C."/>
            <person name="Cichocki N."/>
            <person name="Clum A."/>
            <person name="Copeland A."/>
            <person name="Hainaut M."/>
            <person name="Haridas S."/>
            <person name="Labutti K."/>
            <person name="Lindquist E."/>
            <person name="Lipzen A."/>
            <person name="Khouja H.-R."/>
            <person name="Murat C."/>
            <person name="Ohm R."/>
            <person name="Olson A."/>
            <person name="Spatafora J."/>
            <person name="Veneault-Fourrey C."/>
            <person name="Henrissat B."/>
            <person name="Grigoriev I."/>
            <person name="Martin F."/>
            <person name="Perotto S."/>
        </authorList>
    </citation>
    <scope>NUCLEOTIDE SEQUENCE [LARGE SCALE GENOMIC DNA]</scope>
    <source>
        <strain evidence="1 2">UAMH 7357</strain>
    </source>
</reference>
<organism evidence="1 2">
    <name type="scientific">Hyaloscypha hepaticicola</name>
    <dbReference type="NCBI Taxonomy" id="2082293"/>
    <lineage>
        <taxon>Eukaryota</taxon>
        <taxon>Fungi</taxon>
        <taxon>Dikarya</taxon>
        <taxon>Ascomycota</taxon>
        <taxon>Pezizomycotina</taxon>
        <taxon>Leotiomycetes</taxon>
        <taxon>Helotiales</taxon>
        <taxon>Hyaloscyphaceae</taxon>
        <taxon>Hyaloscypha</taxon>
    </lineage>
</organism>
<evidence type="ECO:0000313" key="1">
    <source>
        <dbReference type="EMBL" id="PMD16209.1"/>
    </source>
</evidence>
<dbReference type="Gene3D" id="3.30.420.10">
    <property type="entry name" value="Ribonuclease H-like superfamily/Ribonuclease H"/>
    <property type="match status" value="1"/>
</dbReference>
<name>A0A2J6PQC7_9HELO</name>
<keyword evidence="2" id="KW-1185">Reference proteome</keyword>
<evidence type="ECO:0000313" key="2">
    <source>
        <dbReference type="Proteomes" id="UP000235672"/>
    </source>
</evidence>
<gene>
    <name evidence="1" type="ORF">NA56DRAFT_580917</name>
</gene>
<protein>
    <submittedName>
        <fullName evidence="1">Uncharacterized protein</fullName>
    </submittedName>
</protein>